<dbReference type="GO" id="GO:0031966">
    <property type="term" value="C:mitochondrial membrane"/>
    <property type="evidence" value="ECO:0007669"/>
    <property type="project" value="UniProtKB-SubCell"/>
</dbReference>
<evidence type="ECO:0000256" key="7">
    <source>
        <dbReference type="ARBA" id="ARBA00022692"/>
    </source>
</evidence>
<evidence type="ECO:0000256" key="1">
    <source>
        <dbReference type="ARBA" id="ARBA00004225"/>
    </source>
</evidence>
<evidence type="ECO:0000313" key="17">
    <source>
        <dbReference type="EMBL" id="AXS65848.1"/>
    </source>
</evidence>
<evidence type="ECO:0000256" key="15">
    <source>
        <dbReference type="ARBA" id="ARBA00049551"/>
    </source>
</evidence>
<protein>
    <recommendedName>
        <fullName evidence="4">NADH-ubiquinone oxidoreductase chain 6</fullName>
        <ecNumber evidence="3">7.1.1.2</ecNumber>
    </recommendedName>
    <alternativeName>
        <fullName evidence="14">NADH dehydrogenase subunit 6</fullName>
    </alternativeName>
</protein>
<evidence type="ECO:0000256" key="11">
    <source>
        <dbReference type="ARBA" id="ARBA00023027"/>
    </source>
</evidence>
<keyword evidence="6" id="KW-0679">Respiratory chain</keyword>
<evidence type="ECO:0000256" key="8">
    <source>
        <dbReference type="ARBA" id="ARBA00022967"/>
    </source>
</evidence>
<organism evidence="17">
    <name type="scientific">Histeroidea sp. 3 KM-2017</name>
    <dbReference type="NCBI Taxonomy" id="2219436"/>
    <lineage>
        <taxon>Eukaryota</taxon>
        <taxon>Metazoa</taxon>
        <taxon>Ecdysozoa</taxon>
        <taxon>Arthropoda</taxon>
        <taxon>Hexapoda</taxon>
        <taxon>Insecta</taxon>
        <taxon>Pterygota</taxon>
        <taxon>Neoptera</taxon>
        <taxon>Endopterygota</taxon>
        <taxon>Coleoptera</taxon>
        <taxon>Polyphaga</taxon>
        <taxon>Staphyliniformia</taxon>
    </lineage>
</organism>
<feature type="transmembrane region" description="Helical" evidence="16">
    <location>
        <begin position="124"/>
        <end position="145"/>
    </location>
</feature>
<evidence type="ECO:0000256" key="4">
    <source>
        <dbReference type="ARBA" id="ARBA00021095"/>
    </source>
</evidence>
<dbReference type="PANTHER" id="PTHR11435">
    <property type="entry name" value="NADH UBIQUINONE OXIDOREDUCTASE SUBUNIT ND6"/>
    <property type="match status" value="1"/>
</dbReference>
<proteinExistence type="inferred from homology"/>
<keyword evidence="9" id="KW-0249">Electron transport</keyword>
<keyword evidence="7 16" id="KW-0812">Transmembrane</keyword>
<evidence type="ECO:0000256" key="5">
    <source>
        <dbReference type="ARBA" id="ARBA00022448"/>
    </source>
</evidence>
<evidence type="ECO:0000256" key="10">
    <source>
        <dbReference type="ARBA" id="ARBA00022989"/>
    </source>
</evidence>
<dbReference type="AlphaFoldDB" id="A0A346RIF1"/>
<reference evidence="17" key="1">
    <citation type="journal article" date="2018" name="J. ISSAAS">
        <title>The contribution of mitochondrial metagenomics to large-scale data mining and phylogenetic analysis of Coleoptera.</title>
        <authorList>
            <person name="Miller K."/>
            <person name="Linard B."/>
            <person name="Motyka M."/>
            <person name="Bocek M."/>
            <person name="Vogler A.P."/>
        </authorList>
    </citation>
    <scope>NUCLEOTIDE SEQUENCE</scope>
</reference>
<evidence type="ECO:0000256" key="3">
    <source>
        <dbReference type="ARBA" id="ARBA00012944"/>
    </source>
</evidence>
<evidence type="ECO:0000256" key="14">
    <source>
        <dbReference type="ARBA" id="ARBA00031019"/>
    </source>
</evidence>
<keyword evidence="8" id="KW-1278">Translocase</keyword>
<gene>
    <name evidence="17" type="primary">nad6</name>
</gene>
<evidence type="ECO:0000256" key="16">
    <source>
        <dbReference type="SAM" id="Phobius"/>
    </source>
</evidence>
<evidence type="ECO:0000256" key="6">
    <source>
        <dbReference type="ARBA" id="ARBA00022660"/>
    </source>
</evidence>
<keyword evidence="11" id="KW-0520">NAD</keyword>
<accession>A0A346RIF1</accession>
<evidence type="ECO:0000256" key="12">
    <source>
        <dbReference type="ARBA" id="ARBA00023128"/>
    </source>
</evidence>
<keyword evidence="12 17" id="KW-0496">Mitochondrion</keyword>
<keyword evidence="10 16" id="KW-1133">Transmembrane helix</keyword>
<feature type="transmembrane region" description="Helical" evidence="16">
    <location>
        <begin position="42"/>
        <end position="63"/>
    </location>
</feature>
<dbReference type="EC" id="7.1.1.2" evidence="3"/>
<feature type="transmembrane region" description="Helical" evidence="16">
    <location>
        <begin position="75"/>
        <end position="93"/>
    </location>
</feature>
<dbReference type="InterPro" id="IPR050269">
    <property type="entry name" value="ComplexI_Subunit6"/>
</dbReference>
<comment type="similarity">
    <text evidence="2">Belongs to the complex I subunit 6 family.</text>
</comment>
<dbReference type="PROSITE" id="PS51450">
    <property type="entry name" value="LRR"/>
    <property type="match status" value="1"/>
</dbReference>
<name>A0A346RIF1_9COLE</name>
<dbReference type="PANTHER" id="PTHR11435:SF1">
    <property type="entry name" value="NADH-UBIQUINONE OXIDOREDUCTASE CHAIN 6"/>
    <property type="match status" value="1"/>
</dbReference>
<comment type="subcellular location">
    <subcellularLocation>
        <location evidence="1">Mitochondrion membrane</location>
        <topology evidence="1">Multi-pass membrane protein</topology>
    </subcellularLocation>
</comment>
<sequence length="155" mass="18161">MLLIIMSISLFLIITQHPVSMGMILMMQVVMIALVTSIMINNFWFSYILFLVMIGGMMILFMYMTSVASNEKFKLSYMNMFKMFIICMTIYFLNKFEYLEVFFNLKPLDLSNNQLTKFMNFPGYSITMLMMIYLMLALITVIKMISTNSGPLRQN</sequence>
<geneLocation type="mitochondrion" evidence="17"/>
<evidence type="ECO:0000256" key="9">
    <source>
        <dbReference type="ARBA" id="ARBA00022982"/>
    </source>
</evidence>
<keyword evidence="5" id="KW-0813">Transport</keyword>
<keyword evidence="13 16" id="KW-0472">Membrane</keyword>
<comment type="catalytic activity">
    <reaction evidence="15">
        <text>a ubiquinone + NADH + 5 H(+)(in) = a ubiquinol + NAD(+) + 4 H(+)(out)</text>
        <dbReference type="Rhea" id="RHEA:29091"/>
        <dbReference type="Rhea" id="RHEA-COMP:9565"/>
        <dbReference type="Rhea" id="RHEA-COMP:9566"/>
        <dbReference type="ChEBI" id="CHEBI:15378"/>
        <dbReference type="ChEBI" id="CHEBI:16389"/>
        <dbReference type="ChEBI" id="CHEBI:17976"/>
        <dbReference type="ChEBI" id="CHEBI:57540"/>
        <dbReference type="ChEBI" id="CHEBI:57945"/>
        <dbReference type="EC" id="7.1.1.2"/>
    </reaction>
</comment>
<dbReference type="InterPro" id="IPR001611">
    <property type="entry name" value="Leu-rich_rpt"/>
</dbReference>
<dbReference type="GO" id="GO:0008137">
    <property type="term" value="F:NADH dehydrogenase (ubiquinone) activity"/>
    <property type="evidence" value="ECO:0007669"/>
    <property type="project" value="UniProtKB-EC"/>
</dbReference>
<dbReference type="EMBL" id="MG193445">
    <property type="protein sequence ID" value="AXS65848.1"/>
    <property type="molecule type" value="Genomic_DNA"/>
</dbReference>
<evidence type="ECO:0000256" key="2">
    <source>
        <dbReference type="ARBA" id="ARBA00005698"/>
    </source>
</evidence>
<evidence type="ECO:0000256" key="13">
    <source>
        <dbReference type="ARBA" id="ARBA00023136"/>
    </source>
</evidence>